<evidence type="ECO:0000313" key="3">
    <source>
        <dbReference type="Proteomes" id="UP001152622"/>
    </source>
</evidence>
<dbReference type="EMBL" id="JAINUF010000013">
    <property type="protein sequence ID" value="KAJ8344179.1"/>
    <property type="molecule type" value="Genomic_DNA"/>
</dbReference>
<gene>
    <name evidence="2" type="ORF">SKAU_G00315080</name>
</gene>
<proteinExistence type="predicted"/>
<name>A0A9Q1ESI2_SYNKA</name>
<evidence type="ECO:0000256" key="1">
    <source>
        <dbReference type="SAM" id="MobiDB-lite"/>
    </source>
</evidence>
<dbReference type="Proteomes" id="UP001152622">
    <property type="component" value="Chromosome 13"/>
</dbReference>
<protein>
    <submittedName>
        <fullName evidence="2">Uncharacterized protein</fullName>
    </submittedName>
</protein>
<keyword evidence="3" id="KW-1185">Reference proteome</keyword>
<evidence type="ECO:0000313" key="2">
    <source>
        <dbReference type="EMBL" id="KAJ8344179.1"/>
    </source>
</evidence>
<dbReference type="AlphaFoldDB" id="A0A9Q1ESI2"/>
<reference evidence="2" key="1">
    <citation type="journal article" date="2023" name="Science">
        <title>Genome structures resolve the early diversification of teleost fishes.</title>
        <authorList>
            <person name="Parey E."/>
            <person name="Louis A."/>
            <person name="Montfort J."/>
            <person name="Bouchez O."/>
            <person name="Roques C."/>
            <person name="Iampietro C."/>
            <person name="Lluch J."/>
            <person name="Castinel A."/>
            <person name="Donnadieu C."/>
            <person name="Desvignes T."/>
            <person name="Floi Bucao C."/>
            <person name="Jouanno E."/>
            <person name="Wen M."/>
            <person name="Mejri S."/>
            <person name="Dirks R."/>
            <person name="Jansen H."/>
            <person name="Henkel C."/>
            <person name="Chen W.J."/>
            <person name="Zahm M."/>
            <person name="Cabau C."/>
            <person name="Klopp C."/>
            <person name="Thompson A.W."/>
            <person name="Robinson-Rechavi M."/>
            <person name="Braasch I."/>
            <person name="Lecointre G."/>
            <person name="Bobe J."/>
            <person name="Postlethwait J.H."/>
            <person name="Berthelot C."/>
            <person name="Roest Crollius H."/>
            <person name="Guiguen Y."/>
        </authorList>
    </citation>
    <scope>NUCLEOTIDE SEQUENCE</scope>
    <source>
        <strain evidence="2">WJC10195</strain>
    </source>
</reference>
<sequence length="200" mass="21851">MAFPAWGGDGARLEPRQTQRLLSRPVTRARAPPSSRYASSRTALEVESSTTSGGVRVCEGRRAGGVGGVFGRRDAVGPGSGPRNGENFALEFHQVKSARLKRSDVFSTSELLTSLLLKSYFERQAVARSRPALVEGGAWPVRRAAEVDLALAPRPRGSFREPSRNRRKQVTAPLPAQLRFLTPYRERALQGTAQQAVGRR</sequence>
<feature type="compositionally biased region" description="Low complexity" evidence="1">
    <location>
        <begin position="28"/>
        <end position="43"/>
    </location>
</feature>
<comment type="caution">
    <text evidence="2">The sequence shown here is derived from an EMBL/GenBank/DDBJ whole genome shotgun (WGS) entry which is preliminary data.</text>
</comment>
<organism evidence="2 3">
    <name type="scientific">Synaphobranchus kaupii</name>
    <name type="common">Kaup's arrowtooth eel</name>
    <dbReference type="NCBI Taxonomy" id="118154"/>
    <lineage>
        <taxon>Eukaryota</taxon>
        <taxon>Metazoa</taxon>
        <taxon>Chordata</taxon>
        <taxon>Craniata</taxon>
        <taxon>Vertebrata</taxon>
        <taxon>Euteleostomi</taxon>
        <taxon>Actinopterygii</taxon>
        <taxon>Neopterygii</taxon>
        <taxon>Teleostei</taxon>
        <taxon>Anguilliformes</taxon>
        <taxon>Synaphobranchidae</taxon>
        <taxon>Synaphobranchus</taxon>
    </lineage>
</organism>
<accession>A0A9Q1ESI2</accession>
<feature type="region of interest" description="Disordered" evidence="1">
    <location>
        <begin position="1"/>
        <end position="58"/>
    </location>
</feature>